<feature type="compositionally biased region" description="Low complexity" evidence="1">
    <location>
        <begin position="43"/>
        <end position="52"/>
    </location>
</feature>
<dbReference type="EMBL" id="BIFR01000001">
    <property type="protein sequence ID" value="GCE10491.1"/>
    <property type="molecule type" value="Genomic_DNA"/>
</dbReference>
<dbReference type="RefSeq" id="WP_126578088.1">
    <property type="nucleotide sequence ID" value="NZ_BIFR01000001.1"/>
</dbReference>
<sequence>MGTTYTRKPPQPVQYDVEDSDNLYVTRMPSSTRRYTSYDATTGVRTTGQNTTLRRRSSLTSQNTNAVPSTAVALPRTEPPVARRNKHFPLIALSIGMLITILLLIGISYFQSWWQGYQDDVAYGYPRTYQFDAEVGHNDSSANPTHFILTNLKGRIEIIEIPGGDNAHLRAFYGPTLLGNGQDRLPVKGWIRDDQGKRDLVISIAGQQQVYINDGTAFHP</sequence>
<keyword evidence="2" id="KW-1133">Transmembrane helix</keyword>
<keyword evidence="2" id="KW-0472">Membrane</keyword>
<feature type="transmembrane region" description="Helical" evidence="2">
    <location>
        <begin position="90"/>
        <end position="110"/>
    </location>
</feature>
<reference evidence="4" key="1">
    <citation type="submission" date="2018-12" db="EMBL/GenBank/DDBJ databases">
        <title>Tengunoibacter tsumagoiensis gen. nov., sp. nov., Dictyobacter kobayashii sp. nov., D. alpinus sp. nov., and D. joshuensis sp. nov. and description of Dictyobacteraceae fam. nov. within the order Ktedonobacterales isolated from Tengu-no-mugimeshi.</title>
        <authorList>
            <person name="Wang C.M."/>
            <person name="Zheng Y."/>
            <person name="Sakai Y."/>
            <person name="Toyoda A."/>
            <person name="Minakuchi Y."/>
            <person name="Abe K."/>
            <person name="Yokota A."/>
            <person name="Yabe S."/>
        </authorList>
    </citation>
    <scope>NUCLEOTIDE SEQUENCE [LARGE SCALE GENOMIC DNA]</scope>
    <source>
        <strain evidence="4">Uno3</strain>
    </source>
</reference>
<keyword evidence="2" id="KW-0812">Transmembrane</keyword>
<keyword evidence="4" id="KW-1185">Reference proteome</keyword>
<comment type="caution">
    <text evidence="3">The sequence shown here is derived from an EMBL/GenBank/DDBJ whole genome shotgun (WGS) entry which is preliminary data.</text>
</comment>
<dbReference type="AlphaFoldDB" id="A0A401ZUE2"/>
<dbReference type="OrthoDB" id="149925at2"/>
<protein>
    <submittedName>
        <fullName evidence="3">Uncharacterized protein</fullName>
    </submittedName>
</protein>
<evidence type="ECO:0000256" key="2">
    <source>
        <dbReference type="SAM" id="Phobius"/>
    </source>
</evidence>
<evidence type="ECO:0000313" key="3">
    <source>
        <dbReference type="EMBL" id="GCE10491.1"/>
    </source>
</evidence>
<name>A0A401ZUE2_9CHLR</name>
<accession>A0A401ZUE2</accession>
<evidence type="ECO:0000313" key="4">
    <source>
        <dbReference type="Proteomes" id="UP000287352"/>
    </source>
</evidence>
<evidence type="ECO:0000256" key="1">
    <source>
        <dbReference type="SAM" id="MobiDB-lite"/>
    </source>
</evidence>
<gene>
    <name evidence="3" type="ORF">KTT_03500</name>
</gene>
<proteinExistence type="predicted"/>
<dbReference type="Proteomes" id="UP000287352">
    <property type="component" value="Unassembled WGS sequence"/>
</dbReference>
<feature type="region of interest" description="Disordered" evidence="1">
    <location>
        <begin position="43"/>
        <end position="65"/>
    </location>
</feature>
<organism evidence="3 4">
    <name type="scientific">Tengunoibacter tsumagoiensis</name>
    <dbReference type="NCBI Taxonomy" id="2014871"/>
    <lineage>
        <taxon>Bacteria</taxon>
        <taxon>Bacillati</taxon>
        <taxon>Chloroflexota</taxon>
        <taxon>Ktedonobacteria</taxon>
        <taxon>Ktedonobacterales</taxon>
        <taxon>Dictyobacteraceae</taxon>
        <taxon>Tengunoibacter</taxon>
    </lineage>
</organism>